<reference evidence="4 5" key="1">
    <citation type="submission" date="2023-07" db="EMBL/GenBank/DDBJ databases">
        <title>Genomic Encyclopedia of Type Strains, Phase IV (KMG-IV): sequencing the most valuable type-strain genomes for metagenomic binning, comparative biology and taxonomic classification.</title>
        <authorList>
            <person name="Goeker M."/>
        </authorList>
    </citation>
    <scope>NUCLEOTIDE SEQUENCE [LARGE SCALE GENOMIC DNA]</scope>
    <source>
        <strain evidence="4 5">DSM 3770</strain>
    </source>
</reference>
<evidence type="ECO:0000256" key="1">
    <source>
        <dbReference type="ARBA" id="ARBA00022729"/>
    </source>
</evidence>
<name>A0ABU0L9Q2_XANAG</name>
<keyword evidence="1 2" id="KW-0732">Signal</keyword>
<sequence>MRRAVTGAGSALVLALLPAPGRAEGMAPADGPGAFCTTPACAGDQQQGQGAALTVLHALGHTAAGQRLLEANAAVTTHIYDSATLAQRIQAAQNARDPDNPAITSFNIWNLVTGPASTVMMTLASANRLPGTIAADLSGAFSVEQVGYLKNTFPQANIYGDAYHAPPGLVNDPRPYLALPAIGDAPWRAPATPPGIVAAQQKEWRTLATMPSFPSGHTFFGTTTALYYATLTPTYYQQLIGAGQAYGIDRNIIGVHYALDVIGGRIVAQRTLAELLAGNPAYSAGFPARAEANAAALAVALGPELVSPLHAACRASVANCLSSGFVPGAKTWRAARQKAFWRLTYGLPPMGENPPEPVIPDIAERLIATRFPYLDTAQRNAILATTSLPANSPLDGGLGWARLDLYAAGGGYGAFPGHVTVTLDAANGGLHAFDMWTNDISGPGGLTKTGSGTLLLAGDGTFTGGTQVQAGALALSGALAGSLAIAPEAAVYSTGGYVVAPDATFTNAGQFSSVGAALYNFGAATNTGRITGDLFNFGRLSGAGTLAGTLRNAGLLQPDQGPIRVASDTVLEPESVVKAPIGAQVLEAQGAARLGGRLELSPGLPSAAGRSWILLTAAGGVTGEFDAVASPDPDLDAVVTVAGTAARVTLTPRTIAPAPATHADAQ</sequence>
<evidence type="ECO:0000313" key="4">
    <source>
        <dbReference type="EMBL" id="MDQ0503871.1"/>
    </source>
</evidence>
<dbReference type="Pfam" id="PF12951">
    <property type="entry name" value="PATR"/>
    <property type="match status" value="1"/>
</dbReference>
<comment type="caution">
    <text evidence="4">The sequence shown here is derived from an EMBL/GenBank/DDBJ whole genome shotgun (WGS) entry which is preliminary data.</text>
</comment>
<feature type="chain" id="PRO_5046982265" evidence="2">
    <location>
        <begin position="24"/>
        <end position="666"/>
    </location>
</feature>
<dbReference type="Pfam" id="PF01569">
    <property type="entry name" value="PAP2"/>
    <property type="match status" value="1"/>
</dbReference>
<dbReference type="Gene3D" id="1.20.144.10">
    <property type="entry name" value="Phosphatidic acid phosphatase type 2/haloperoxidase"/>
    <property type="match status" value="1"/>
</dbReference>
<gene>
    <name evidence="4" type="ORF">QOZ94_000641</name>
</gene>
<protein>
    <submittedName>
        <fullName evidence="4">Autotransporter-associated beta strand protein</fullName>
    </submittedName>
</protein>
<dbReference type="NCBIfam" id="TIGR02601">
    <property type="entry name" value="autotrns_rpt"/>
    <property type="match status" value="1"/>
</dbReference>
<feature type="signal peptide" evidence="2">
    <location>
        <begin position="1"/>
        <end position="23"/>
    </location>
</feature>
<accession>A0ABU0L9Q2</accession>
<evidence type="ECO:0000313" key="5">
    <source>
        <dbReference type="Proteomes" id="UP001241747"/>
    </source>
</evidence>
<feature type="domain" description="Phosphatidic acid phosphatase type 2/haloperoxidase" evidence="3">
    <location>
        <begin position="169"/>
        <end position="268"/>
    </location>
</feature>
<dbReference type="InterPro" id="IPR001011">
    <property type="entry name" value="Acid_Pase_classA_bac"/>
</dbReference>
<evidence type="ECO:0000256" key="2">
    <source>
        <dbReference type="SAM" id="SignalP"/>
    </source>
</evidence>
<dbReference type="InterPro" id="IPR036938">
    <property type="entry name" value="PAP2/HPO_sf"/>
</dbReference>
<proteinExistence type="predicted"/>
<dbReference type="PRINTS" id="PR00483">
    <property type="entry name" value="BACPHPHTASE"/>
</dbReference>
<keyword evidence="5" id="KW-1185">Reference proteome</keyword>
<dbReference type="EMBL" id="JAUSVY010000001">
    <property type="protein sequence ID" value="MDQ0503871.1"/>
    <property type="molecule type" value="Genomic_DNA"/>
</dbReference>
<dbReference type="InterPro" id="IPR013425">
    <property type="entry name" value="Autotrns_rpt"/>
</dbReference>
<dbReference type="RefSeq" id="WP_237344818.1">
    <property type="nucleotide sequence ID" value="NZ_JABWGX010000006.1"/>
</dbReference>
<evidence type="ECO:0000259" key="3">
    <source>
        <dbReference type="Pfam" id="PF01569"/>
    </source>
</evidence>
<dbReference type="Proteomes" id="UP001241747">
    <property type="component" value="Unassembled WGS sequence"/>
</dbReference>
<organism evidence="4 5">
    <name type="scientific">Xanthobacter agilis</name>
    <dbReference type="NCBI Taxonomy" id="47492"/>
    <lineage>
        <taxon>Bacteria</taxon>
        <taxon>Pseudomonadati</taxon>
        <taxon>Pseudomonadota</taxon>
        <taxon>Alphaproteobacteria</taxon>
        <taxon>Hyphomicrobiales</taxon>
        <taxon>Xanthobacteraceae</taxon>
        <taxon>Xanthobacter</taxon>
    </lineage>
</organism>
<dbReference type="SUPFAM" id="SSF48317">
    <property type="entry name" value="Acid phosphatase/Vanadium-dependent haloperoxidase"/>
    <property type="match status" value="1"/>
</dbReference>
<dbReference type="InterPro" id="IPR000326">
    <property type="entry name" value="PAP2/HPO"/>
</dbReference>